<sequence>MSSFPDQLLKCSNDEQDFLLAMELVNSSIPQITLKATIKLGVLETLAKARPSQLSSSEIASQLPTNNKEAPIVLDRILRLLAKSGCRSATGSISWVMGPSSRTGRAYVAKEKKTLQTAKH</sequence>
<evidence type="ECO:0000259" key="4">
    <source>
        <dbReference type="Pfam" id="PF08100"/>
    </source>
</evidence>
<dbReference type="GO" id="GO:0008168">
    <property type="term" value="F:methyltransferase activity"/>
    <property type="evidence" value="ECO:0007669"/>
    <property type="project" value="UniProtKB-KW"/>
</dbReference>
<dbReference type="InterPro" id="IPR012967">
    <property type="entry name" value="COMT_dimerisation"/>
</dbReference>
<dbReference type="SUPFAM" id="SSF46785">
    <property type="entry name" value="Winged helix' DNA-binding domain"/>
    <property type="match status" value="1"/>
</dbReference>
<dbReference type="EMBL" id="JBCGBO010000003">
    <property type="protein sequence ID" value="KAK9214382.1"/>
    <property type="molecule type" value="Genomic_DNA"/>
</dbReference>
<dbReference type="GO" id="GO:0046983">
    <property type="term" value="F:protein dimerization activity"/>
    <property type="evidence" value="ECO:0007669"/>
    <property type="project" value="InterPro"/>
</dbReference>
<dbReference type="Pfam" id="PF08100">
    <property type="entry name" value="Dimerisation"/>
    <property type="match status" value="1"/>
</dbReference>
<protein>
    <recommendedName>
        <fullName evidence="4">O-methyltransferase dimerisation domain-containing protein</fullName>
    </recommendedName>
</protein>
<reference evidence="5 6" key="1">
    <citation type="submission" date="2024-05" db="EMBL/GenBank/DDBJ databases">
        <title>Haplotype-resolved chromosome-level genome assembly of Huyou (Citrus changshanensis).</title>
        <authorList>
            <person name="Miao C."/>
            <person name="Chen W."/>
            <person name="Wu Y."/>
            <person name="Wang L."/>
            <person name="Zhao S."/>
            <person name="Grierson D."/>
            <person name="Xu C."/>
            <person name="Chen K."/>
        </authorList>
    </citation>
    <scope>NUCLEOTIDE SEQUENCE [LARGE SCALE GENOMIC DNA]</scope>
    <source>
        <strain evidence="5">01-14</strain>
        <tissue evidence="5">Leaf</tissue>
    </source>
</reference>
<dbReference type="InterPro" id="IPR036388">
    <property type="entry name" value="WH-like_DNA-bd_sf"/>
</dbReference>
<dbReference type="GO" id="GO:0032259">
    <property type="term" value="P:methylation"/>
    <property type="evidence" value="ECO:0007669"/>
    <property type="project" value="UniProtKB-KW"/>
</dbReference>
<evidence type="ECO:0000256" key="2">
    <source>
        <dbReference type="ARBA" id="ARBA00022679"/>
    </source>
</evidence>
<dbReference type="InterPro" id="IPR036390">
    <property type="entry name" value="WH_DNA-bd_sf"/>
</dbReference>
<dbReference type="Gene3D" id="1.10.10.10">
    <property type="entry name" value="Winged helix-like DNA-binding domain superfamily/Winged helix DNA-binding domain"/>
    <property type="match status" value="1"/>
</dbReference>
<gene>
    <name evidence="5" type="ORF">WN944_006374</name>
</gene>
<keyword evidence="2" id="KW-0808">Transferase</keyword>
<name>A0AAP0QX52_9ROSI</name>
<dbReference type="FunFam" id="1.10.10.10:FF:000357">
    <property type="entry name" value="Caffeic acid 3-O-methyltransferase"/>
    <property type="match status" value="1"/>
</dbReference>
<evidence type="ECO:0000313" key="6">
    <source>
        <dbReference type="Proteomes" id="UP001428341"/>
    </source>
</evidence>
<comment type="caution">
    <text evidence="5">The sequence shown here is derived from an EMBL/GenBank/DDBJ whole genome shotgun (WGS) entry which is preliminary data.</text>
</comment>
<keyword evidence="6" id="KW-1185">Reference proteome</keyword>
<evidence type="ECO:0000256" key="1">
    <source>
        <dbReference type="ARBA" id="ARBA00022603"/>
    </source>
</evidence>
<keyword evidence="3" id="KW-0949">S-adenosyl-L-methionine</keyword>
<accession>A0AAP0QX52</accession>
<feature type="domain" description="O-methyltransferase dimerisation" evidence="4">
    <location>
        <begin position="22"/>
        <end position="85"/>
    </location>
</feature>
<evidence type="ECO:0000313" key="5">
    <source>
        <dbReference type="EMBL" id="KAK9214382.1"/>
    </source>
</evidence>
<dbReference type="Proteomes" id="UP001428341">
    <property type="component" value="Unassembled WGS sequence"/>
</dbReference>
<proteinExistence type="predicted"/>
<organism evidence="5 6">
    <name type="scientific">Citrus x changshan-huyou</name>
    <dbReference type="NCBI Taxonomy" id="2935761"/>
    <lineage>
        <taxon>Eukaryota</taxon>
        <taxon>Viridiplantae</taxon>
        <taxon>Streptophyta</taxon>
        <taxon>Embryophyta</taxon>
        <taxon>Tracheophyta</taxon>
        <taxon>Spermatophyta</taxon>
        <taxon>Magnoliopsida</taxon>
        <taxon>eudicotyledons</taxon>
        <taxon>Gunneridae</taxon>
        <taxon>Pentapetalae</taxon>
        <taxon>rosids</taxon>
        <taxon>malvids</taxon>
        <taxon>Sapindales</taxon>
        <taxon>Rutaceae</taxon>
        <taxon>Aurantioideae</taxon>
        <taxon>Citrus</taxon>
    </lineage>
</organism>
<keyword evidence="1" id="KW-0489">Methyltransferase</keyword>
<evidence type="ECO:0000256" key="3">
    <source>
        <dbReference type="ARBA" id="ARBA00022691"/>
    </source>
</evidence>
<dbReference type="AlphaFoldDB" id="A0AAP0QX52"/>